<gene>
    <name evidence="5" type="ORF">ACHAXA_005544</name>
</gene>
<dbReference type="InterPro" id="IPR029787">
    <property type="entry name" value="Nucleotide_cyclase"/>
</dbReference>
<dbReference type="InterPro" id="IPR002073">
    <property type="entry name" value="PDEase_catalytic_dom"/>
</dbReference>
<dbReference type="InterPro" id="IPR011990">
    <property type="entry name" value="TPR-like_helical_dom_sf"/>
</dbReference>
<dbReference type="Pfam" id="PF00233">
    <property type="entry name" value="PDEase_I"/>
    <property type="match status" value="1"/>
</dbReference>
<name>A0ABD3RFU1_9STRA</name>
<accession>A0ABD3RFU1</accession>
<dbReference type="CDD" id="cd07302">
    <property type="entry name" value="CHD"/>
    <property type="match status" value="2"/>
</dbReference>
<evidence type="ECO:0000259" key="4">
    <source>
        <dbReference type="PROSITE" id="PS50125"/>
    </source>
</evidence>
<dbReference type="SUPFAM" id="SSF55073">
    <property type="entry name" value="Nucleotide cyclase"/>
    <property type="match status" value="2"/>
</dbReference>
<dbReference type="PANTHER" id="PTHR16305:SF28">
    <property type="entry name" value="GUANYLATE CYCLASE DOMAIN-CONTAINING PROTEIN"/>
    <property type="match status" value="1"/>
</dbReference>
<dbReference type="Pfam" id="PF13191">
    <property type="entry name" value="AAA_16"/>
    <property type="match status" value="1"/>
</dbReference>
<feature type="compositionally biased region" description="Polar residues" evidence="3">
    <location>
        <begin position="44"/>
        <end position="60"/>
    </location>
</feature>
<dbReference type="Gene3D" id="3.40.50.300">
    <property type="entry name" value="P-loop containing nucleotide triphosphate hydrolases"/>
    <property type="match status" value="1"/>
</dbReference>
<keyword evidence="2" id="KW-0067">ATP-binding</keyword>
<dbReference type="GO" id="GO:0005524">
    <property type="term" value="F:ATP binding"/>
    <property type="evidence" value="ECO:0007669"/>
    <property type="project" value="UniProtKB-KW"/>
</dbReference>
<dbReference type="InterPro" id="IPR027417">
    <property type="entry name" value="P-loop_NTPase"/>
</dbReference>
<organism evidence="5 6">
    <name type="scientific">Cyclostephanos tholiformis</name>
    <dbReference type="NCBI Taxonomy" id="382380"/>
    <lineage>
        <taxon>Eukaryota</taxon>
        <taxon>Sar</taxon>
        <taxon>Stramenopiles</taxon>
        <taxon>Ochrophyta</taxon>
        <taxon>Bacillariophyta</taxon>
        <taxon>Coscinodiscophyceae</taxon>
        <taxon>Thalassiosirophycidae</taxon>
        <taxon>Stephanodiscales</taxon>
        <taxon>Stephanodiscaceae</taxon>
        <taxon>Cyclostephanos</taxon>
    </lineage>
</organism>
<sequence length="2057" mass="230740">MMETPAPNNAERGGDCSGGPRVDEGWENRPYGEALQDEDGSGENCGSLSTSSQDDGSNALSELGCSLGDIESQSAAMIITNIVDMPSAPAYVDGKYEDDKAEMIAKLMKNHSTIVSSSLVERSKLISSVAWFSHHVPGCVLKSLVQSILRARKKGSMKSEPHREISCNGVQEMKQSPKPKYKAHLQYSNPVQSPMSSIFPERPTCVPPTPPFMIDDRMPLTTRHDGALLFVDISGFTKLSLVMDVESLSNAINSYFDMIVNEIILHGGDILKFAGDSVFAEWKVSLQESHRDLDFCVSSAATCAATIVARCSNFPVFKSFDFKKSNNPPHLARRSSLDVESSGLDTSEQNSLYRRAPVGDNRRRAHCASLSSSMSLPIATLNVKCAIGAGHIVGIHVGDNVRREYFILGDIIGQVTNAERAAGMGQVFASPEAVQHLVGVSDLRGDYREALKDGQPIMIADHDELFFEINWRNRHNPIPNDEEKNFNLYENLNLTELQWLRKTLSLYVHPVVVNEDSDRAPTSLNIGPFREKHLTEAELRTVYTCFISPLVDYKLTGDNVIDQKLFSLLNDIMILTARELNRVQGHLRQFILDDKGLVLICTFGLRGSTFPDMVAQRALPFSLSIHSALEKDLGIKSTVGATLGKVYCGVLGGLERHEFAVLGPSVNLAARLMASEKNPGILVDKSVRLLTNKVFFKPLPAVTAKGYDEPVPIFEPLKQTVSPERAKKNFCGRAGELEQIMRTAKEVTFHNSISKLLLITAMSGSGKSSLMVRATELIRAMAKEIHRRVIVTNNISNEGDSIIPFSFFRSIFKGVLSQMQQEDEESQSLRRWSDSVSINASVDGQLDTLSVNSQSSKSSRESSEMTRFRFICRELNASPDFMELIGKRFLGIRDGNDSTTQSDSSTPQIQSIVNFMADAFIRCTKHANLVLLALDDVQWMDELSWKVVQKILEAQNVLIICSSRLPLSKLTMDPIFFSDLQDRFQKDGRYLEIPLTPFDESEVKEMIADNLSIKLDEVDASFSRNIFTTSGGMPHYLSFIIDAIKRNNLTVRLENGMISIENSTGEDGKIFGSVNELLLYRIDALDSSVRTVLHLSAVLGTEFDLLDAALAFEEFFGIDESKQSESATALLESFEVAIKEGIIEKIYATSVNGDDEIMHEEEKNYESMMSVMSSFKGRRQTHPFYFENYRLRFTHDSWKTSILNVMLDERKREMHEHVAISLERDLDDEAHDQDDFEKQIAIFKHWKSSGNFSKASASALNIGGQLMLLGLNAQAILLFDDALDILTEITDDEVERTQHGGVSSFVLDSIDVPELYNLIKLNIAKGKAYLTLGRGVDGADAYQRALDILHNTPCADDVAFDRSVSFPIFSGLFTTLKMKGNEDDAEGIYEQELCKRFVEQARLYGDPVHYGRALAMEAETLGRLGNFEQALEVVERIKPIYNIETQHEKICKAYGSDRVAQAFSHSVNFNSILGRTQTALDTCIYIVEEIIPKSDPKNVHNSICLLYSVIITLKENGLSRRAHDIFQERIVAPFDEYFGPGGSTFSKPLFKPILVLLELQFMEDIDNEMIEEYTAWALDEDNFEKKVEVLESAWAGFSASPMALHSEICFGLGKRHNDKERRNCLIKKAITLMEKSYANTFNAYSNRYAKKKLEVMTSFAKDIALQQVYTSSDIYSAMTSEDWNNLGHSESLLVAATDDRKTMNSRAAALLEHHLDQLLKYRNPDAKISEITKNQLKNFVDDVSQSYNDVEFHSYSHALHVITSMNSLLTCAQIVDPPNAFSLMFSALLHDAGHTGMSNKILYEICHPLSMKFPKNVPIAERNSIDISLSLLLRPEYESLRESIAPDESDKIQFAKTLFQAVLVTDIATPKNVELAIRRFEVCEGSSHLSIADLSPLTHYIFDLLDGIGLDEDAKIRHADEFAVTHNELQICTRNEHFMMLSDIAHLLQSWKSFVKWNFRLYKEIHACFKKGQSDDPRDWWYQGQIDFTDKYVIPLSKRSKRFLQGGFSDRLLKNGLTNRNIWIEQGKIATEIISNAVDEDENEIDVIQRLFELCGG</sequence>
<dbReference type="SUPFAM" id="SSF48452">
    <property type="entry name" value="TPR-like"/>
    <property type="match status" value="1"/>
</dbReference>
<feature type="region of interest" description="Disordered" evidence="3">
    <location>
        <begin position="1"/>
        <end position="60"/>
    </location>
</feature>
<dbReference type="Gene3D" id="1.25.40.10">
    <property type="entry name" value="Tetratricopeptide repeat domain"/>
    <property type="match status" value="1"/>
</dbReference>
<comment type="caution">
    <text evidence="5">The sequence shown here is derived from an EMBL/GenBank/DDBJ whole genome shotgun (WGS) entry which is preliminary data.</text>
</comment>
<feature type="domain" description="Guanylate cyclase" evidence="4">
    <location>
        <begin position="544"/>
        <end position="673"/>
    </location>
</feature>
<dbReference type="PANTHER" id="PTHR16305">
    <property type="entry name" value="TESTICULAR SOLUBLE ADENYLYL CYCLASE"/>
    <property type="match status" value="1"/>
</dbReference>
<reference evidence="5 6" key="1">
    <citation type="submission" date="2024-10" db="EMBL/GenBank/DDBJ databases">
        <title>Updated reference genomes for cyclostephanoid diatoms.</title>
        <authorList>
            <person name="Roberts W.R."/>
            <person name="Alverson A.J."/>
        </authorList>
    </citation>
    <scope>NUCLEOTIDE SEQUENCE [LARGE SCALE GENOMIC DNA]</scope>
    <source>
        <strain evidence="5 6">AJA228-03</strain>
    </source>
</reference>
<dbReference type="EMBL" id="JALLPB020000229">
    <property type="protein sequence ID" value="KAL3811878.1"/>
    <property type="molecule type" value="Genomic_DNA"/>
</dbReference>
<feature type="domain" description="Guanylate cyclase" evidence="4">
    <location>
        <begin position="227"/>
        <end position="280"/>
    </location>
</feature>
<keyword evidence="1" id="KW-0547">Nucleotide-binding</keyword>
<evidence type="ECO:0000256" key="2">
    <source>
        <dbReference type="ARBA" id="ARBA00022840"/>
    </source>
</evidence>
<dbReference type="Gene3D" id="1.10.1300.10">
    <property type="entry name" value="3'5'-cyclic nucleotide phosphodiesterase, catalytic domain"/>
    <property type="match status" value="1"/>
</dbReference>
<dbReference type="SUPFAM" id="SSF52540">
    <property type="entry name" value="P-loop containing nucleoside triphosphate hydrolases"/>
    <property type="match status" value="1"/>
</dbReference>
<dbReference type="InterPro" id="IPR036971">
    <property type="entry name" value="PDEase_catalytic_dom_sf"/>
</dbReference>
<dbReference type="PROSITE" id="PS50125">
    <property type="entry name" value="GUANYLATE_CYCLASE_2"/>
    <property type="match status" value="2"/>
</dbReference>
<evidence type="ECO:0000313" key="5">
    <source>
        <dbReference type="EMBL" id="KAL3811878.1"/>
    </source>
</evidence>
<dbReference type="Gene3D" id="3.30.70.1230">
    <property type="entry name" value="Nucleotide cyclase"/>
    <property type="match status" value="2"/>
</dbReference>
<protein>
    <recommendedName>
        <fullName evidence="4">Guanylate cyclase domain-containing protein</fullName>
    </recommendedName>
</protein>
<dbReference type="Proteomes" id="UP001530377">
    <property type="component" value="Unassembled WGS sequence"/>
</dbReference>
<dbReference type="InterPro" id="IPR041664">
    <property type="entry name" value="AAA_16"/>
</dbReference>
<proteinExistence type="predicted"/>
<keyword evidence="6" id="KW-1185">Reference proteome</keyword>
<dbReference type="SUPFAM" id="SSF109604">
    <property type="entry name" value="HD-domain/PDEase-like"/>
    <property type="match status" value="1"/>
</dbReference>
<evidence type="ECO:0000256" key="3">
    <source>
        <dbReference type="SAM" id="MobiDB-lite"/>
    </source>
</evidence>
<dbReference type="InterPro" id="IPR001054">
    <property type="entry name" value="A/G_cyclase"/>
</dbReference>
<evidence type="ECO:0000313" key="6">
    <source>
        <dbReference type="Proteomes" id="UP001530377"/>
    </source>
</evidence>
<evidence type="ECO:0000256" key="1">
    <source>
        <dbReference type="ARBA" id="ARBA00022741"/>
    </source>
</evidence>